<evidence type="ECO:0000256" key="1">
    <source>
        <dbReference type="SAM" id="Phobius"/>
    </source>
</evidence>
<name>A0A1V2GCT2_ECOLX</name>
<dbReference type="Proteomes" id="UP000188967">
    <property type="component" value="Unassembled WGS sequence"/>
</dbReference>
<keyword evidence="1" id="KW-0812">Transmembrane</keyword>
<gene>
    <name evidence="2" type="ORF">BXT93_17905</name>
</gene>
<proteinExistence type="predicted"/>
<organism evidence="2 3">
    <name type="scientific">Escherichia coli</name>
    <dbReference type="NCBI Taxonomy" id="562"/>
    <lineage>
        <taxon>Bacteria</taxon>
        <taxon>Pseudomonadati</taxon>
        <taxon>Pseudomonadota</taxon>
        <taxon>Gammaproteobacteria</taxon>
        <taxon>Enterobacterales</taxon>
        <taxon>Enterobacteriaceae</taxon>
        <taxon>Escherichia</taxon>
    </lineage>
</organism>
<reference evidence="2 3" key="1">
    <citation type="submission" date="2017-01" db="EMBL/GenBank/DDBJ databases">
        <title>Draft genome sequence of an E. coli strain isolated from human, in Amazon, Brazil.</title>
        <authorList>
            <person name="Moura Q."/>
            <person name="Fernandes M.R."/>
            <person name="Cerdeira L."/>
            <person name="Vianello M."/>
            <person name="Souza T.A."/>
            <person name="Ienne S."/>
            <person name="Lincopan N."/>
        </authorList>
    </citation>
    <scope>NUCLEOTIDE SEQUENCE [LARGE SCALE GENOMIC DNA]</scope>
    <source>
        <strain evidence="2 3">ICBEcBL-II-13</strain>
    </source>
</reference>
<accession>A0A1V2GCT2</accession>
<keyword evidence="1" id="KW-1133">Transmembrane helix</keyword>
<keyword evidence="1" id="KW-0472">Membrane</keyword>
<dbReference type="EMBL" id="MTPS01000307">
    <property type="protein sequence ID" value="ONG33265.1"/>
    <property type="molecule type" value="Genomic_DNA"/>
</dbReference>
<protein>
    <submittedName>
        <fullName evidence="2">Uncharacterized protein</fullName>
    </submittedName>
</protein>
<dbReference type="AlphaFoldDB" id="A0A1V2GCT2"/>
<sequence>MKILSKPFFIGLATTIGAVSALYAIYFGFYPNAPDMQRKDDIIGTWRSFDSYTAQGIIVSSKLKTSYFSNGKYNVSGEMSYRTDKINNDNLFVSYRVNGAGEWQINDKELVISLNNLKSNPNKIIYNGEEVDIQNLSLVEKFTNKKFPAVEDMMADGASQSYRIIIDNHNYKKFDVINPFGNNFNMEMYREK</sequence>
<feature type="transmembrane region" description="Helical" evidence="1">
    <location>
        <begin position="7"/>
        <end position="29"/>
    </location>
</feature>
<evidence type="ECO:0000313" key="2">
    <source>
        <dbReference type="EMBL" id="ONG33265.1"/>
    </source>
</evidence>
<comment type="caution">
    <text evidence="2">The sequence shown here is derived from an EMBL/GenBank/DDBJ whole genome shotgun (WGS) entry which is preliminary data.</text>
</comment>
<evidence type="ECO:0000313" key="3">
    <source>
        <dbReference type="Proteomes" id="UP000188967"/>
    </source>
</evidence>